<dbReference type="OrthoDB" id="69964at2759"/>
<evidence type="ECO:0000313" key="2">
    <source>
        <dbReference type="Proteomes" id="UP000504603"/>
    </source>
</evidence>
<protein>
    <submittedName>
        <fullName evidence="3">Uncharacterized protein LOC111014011</fullName>
    </submittedName>
</protein>
<dbReference type="Pfam" id="PF00501">
    <property type="entry name" value="AMP-binding"/>
    <property type="match status" value="1"/>
</dbReference>
<feature type="domain" description="AMP-dependent synthetase/ligase" evidence="1">
    <location>
        <begin position="14"/>
        <end position="326"/>
    </location>
</feature>
<evidence type="ECO:0000313" key="3">
    <source>
        <dbReference type="RefSeq" id="XP_022144296.1"/>
    </source>
</evidence>
<accession>A0A6J1CSZ4</accession>
<gene>
    <name evidence="3" type="primary">LOC111014011</name>
</gene>
<dbReference type="InterPro" id="IPR042099">
    <property type="entry name" value="ANL_N_sf"/>
</dbReference>
<dbReference type="PANTHER" id="PTHR22754">
    <property type="entry name" value="DISCO-INTERACTING PROTEIN 2 DIP2 -RELATED"/>
    <property type="match status" value="1"/>
</dbReference>
<dbReference type="KEGG" id="mcha:111014011"/>
<dbReference type="AlphaFoldDB" id="A0A6J1CSZ4"/>
<dbReference type="RefSeq" id="XP_022144296.1">
    <property type="nucleotide sequence ID" value="XM_022288604.1"/>
</dbReference>
<dbReference type="GeneID" id="111014011"/>
<dbReference type="Gene3D" id="3.40.50.12780">
    <property type="entry name" value="N-terminal domain of ligase-like"/>
    <property type="match status" value="1"/>
</dbReference>
<name>A0A6J1CSZ4_MOMCH</name>
<dbReference type="PANTHER" id="PTHR22754:SF40">
    <property type="entry name" value="OS01G0636300 PROTEIN"/>
    <property type="match status" value="1"/>
</dbReference>
<sequence length="523" mass="56956">MPPDPRFTAQNKNYDLTRVLSQTKPKAAIAHQAYIAAVFRYLSSTQRDENLATLLHNVKWISMESLKKPKELEEPDYSKFCHSSYRGCKPEEPYLIQYTSGATGPPKAVVVSAGAAAHNVRAARRAYDLHTDAVIVSWLPQYHDCGLMFLLLTVTCGATCVLTSPGRFVGSPMTWLHLVTAFRATCTPVPCFALPLVVKRAKENPGVAGGVNLGSLRNLILINEPIYRSAVEEFVEMFGSAGLEPGCVAPSYGLAENCTFVSTAWRKGWWFPAMPSHRKLLPCGWVGGEDEEIVVAVVNGETGEVVDDDVEGEIWVSSPSNASGYLGNPSVTRETFHSKLRNNERSRSFVRTGDRGVIKGADRFLFVIGRSSDIIKLNSDQQIHPHYIESIAYQNYSAFLRGGCLAAVKISETVAVVAEMQRADQNDAESLKRLCEGIRRAALIEGGIEVGLVVLVKRGSVPKTTSGKIRRSAAKEKLAGGGMSVLMAVKFGKPCGGLKAFRDLKDSAEGRSFGTCPLLLSLL</sequence>
<dbReference type="SUPFAM" id="SSF56801">
    <property type="entry name" value="Acetyl-CoA synthetase-like"/>
    <property type="match status" value="1"/>
</dbReference>
<keyword evidence="2" id="KW-1185">Reference proteome</keyword>
<evidence type="ECO:0000259" key="1">
    <source>
        <dbReference type="Pfam" id="PF00501"/>
    </source>
</evidence>
<proteinExistence type="predicted"/>
<reference evidence="3" key="1">
    <citation type="submission" date="2025-08" db="UniProtKB">
        <authorList>
            <consortium name="RefSeq"/>
        </authorList>
    </citation>
    <scope>IDENTIFICATION</scope>
    <source>
        <strain evidence="3">OHB3-1</strain>
    </source>
</reference>
<dbReference type="Proteomes" id="UP000504603">
    <property type="component" value="Unplaced"/>
</dbReference>
<dbReference type="InterPro" id="IPR000873">
    <property type="entry name" value="AMP-dep_synth/lig_dom"/>
</dbReference>
<dbReference type="InterPro" id="IPR045851">
    <property type="entry name" value="AMP-bd_C_sf"/>
</dbReference>
<dbReference type="Gene3D" id="3.30.300.30">
    <property type="match status" value="1"/>
</dbReference>
<organism evidence="2 3">
    <name type="scientific">Momordica charantia</name>
    <name type="common">Bitter gourd</name>
    <name type="synonym">Balsam pear</name>
    <dbReference type="NCBI Taxonomy" id="3673"/>
    <lineage>
        <taxon>Eukaryota</taxon>
        <taxon>Viridiplantae</taxon>
        <taxon>Streptophyta</taxon>
        <taxon>Embryophyta</taxon>
        <taxon>Tracheophyta</taxon>
        <taxon>Spermatophyta</taxon>
        <taxon>Magnoliopsida</taxon>
        <taxon>eudicotyledons</taxon>
        <taxon>Gunneridae</taxon>
        <taxon>Pentapetalae</taxon>
        <taxon>rosids</taxon>
        <taxon>fabids</taxon>
        <taxon>Cucurbitales</taxon>
        <taxon>Cucurbitaceae</taxon>
        <taxon>Momordiceae</taxon>
        <taxon>Momordica</taxon>
    </lineage>
</organism>